<comment type="subcellular location">
    <subcellularLocation>
        <location evidence="1">Nucleus</location>
    </subcellularLocation>
</comment>
<proteinExistence type="predicted"/>
<dbReference type="PANTHER" id="PTHR22940:SF5">
    <property type="entry name" value="PROTEIN TIMELESS"/>
    <property type="match status" value="1"/>
</dbReference>
<feature type="region of interest" description="Disordered" evidence="3">
    <location>
        <begin position="310"/>
        <end position="353"/>
    </location>
</feature>
<dbReference type="GO" id="GO:0043111">
    <property type="term" value="P:replication fork arrest"/>
    <property type="evidence" value="ECO:0007669"/>
    <property type="project" value="TreeGrafter"/>
</dbReference>
<dbReference type="Proteomes" id="UP001372834">
    <property type="component" value="Unassembled WGS sequence"/>
</dbReference>
<dbReference type="InterPro" id="IPR006906">
    <property type="entry name" value="Timeless_N"/>
</dbReference>
<feature type="compositionally biased region" description="Low complexity" evidence="3">
    <location>
        <begin position="310"/>
        <end position="328"/>
    </location>
</feature>
<protein>
    <recommendedName>
        <fullName evidence="4">Timeless N-terminal domain-containing protein</fullName>
    </recommendedName>
</protein>
<gene>
    <name evidence="5" type="ORF">RUM43_008812</name>
</gene>
<organism evidence="5 6">
    <name type="scientific">Polyplax serrata</name>
    <name type="common">Common mouse louse</name>
    <dbReference type="NCBI Taxonomy" id="468196"/>
    <lineage>
        <taxon>Eukaryota</taxon>
        <taxon>Metazoa</taxon>
        <taxon>Ecdysozoa</taxon>
        <taxon>Arthropoda</taxon>
        <taxon>Hexapoda</taxon>
        <taxon>Insecta</taxon>
        <taxon>Pterygota</taxon>
        <taxon>Neoptera</taxon>
        <taxon>Paraneoptera</taxon>
        <taxon>Psocodea</taxon>
        <taxon>Troctomorpha</taxon>
        <taxon>Phthiraptera</taxon>
        <taxon>Anoplura</taxon>
        <taxon>Polyplacidae</taxon>
        <taxon>Polyplax</taxon>
    </lineage>
</organism>
<evidence type="ECO:0000313" key="6">
    <source>
        <dbReference type="Proteomes" id="UP001372834"/>
    </source>
</evidence>
<dbReference type="PANTHER" id="PTHR22940">
    <property type="entry name" value="TIMEOUT/TIMELESS-2"/>
    <property type="match status" value="1"/>
</dbReference>
<reference evidence="5 6" key="1">
    <citation type="submission" date="2023-10" db="EMBL/GenBank/DDBJ databases">
        <title>Genomes of two closely related lineages of the louse Polyplax serrata with different host specificities.</title>
        <authorList>
            <person name="Martinu J."/>
            <person name="Tarabai H."/>
            <person name="Stefka J."/>
            <person name="Hypsa V."/>
        </authorList>
    </citation>
    <scope>NUCLEOTIDE SEQUENCE [LARGE SCALE GENOMIC DNA]</scope>
    <source>
        <strain evidence="5">HR10_N</strain>
    </source>
</reference>
<feature type="domain" description="Timeless N-terminal" evidence="4">
    <location>
        <begin position="82"/>
        <end position="278"/>
    </location>
</feature>
<evidence type="ECO:0000259" key="4">
    <source>
        <dbReference type="Pfam" id="PF04821"/>
    </source>
</evidence>
<evidence type="ECO:0000313" key="5">
    <source>
        <dbReference type="EMBL" id="KAK6622960.1"/>
    </source>
</evidence>
<dbReference type="AlphaFoldDB" id="A0AAN8NNB1"/>
<dbReference type="GO" id="GO:0009649">
    <property type="term" value="P:entrainment of circadian clock"/>
    <property type="evidence" value="ECO:0007669"/>
    <property type="project" value="TreeGrafter"/>
</dbReference>
<dbReference type="Pfam" id="PF04821">
    <property type="entry name" value="TIMELESS"/>
    <property type="match status" value="1"/>
</dbReference>
<dbReference type="GO" id="GO:0006281">
    <property type="term" value="P:DNA repair"/>
    <property type="evidence" value="ECO:0007669"/>
    <property type="project" value="TreeGrafter"/>
</dbReference>
<dbReference type="EMBL" id="JAWJWE010000038">
    <property type="protein sequence ID" value="KAK6622960.1"/>
    <property type="molecule type" value="Genomic_DNA"/>
</dbReference>
<dbReference type="GO" id="GO:0000076">
    <property type="term" value="P:DNA replication checkpoint signaling"/>
    <property type="evidence" value="ECO:0007669"/>
    <property type="project" value="TreeGrafter"/>
</dbReference>
<dbReference type="GO" id="GO:0031298">
    <property type="term" value="C:replication fork protection complex"/>
    <property type="evidence" value="ECO:0007669"/>
    <property type="project" value="TreeGrafter"/>
</dbReference>
<sequence>MEWMFRNANIQDSMPNGFLGTQVGDSYEISPDCLLILGEISKKLLFEDRTLRNFRRNIAVAETLKKAIILFSTPKITKNILRNNDFIPILINVKDVEVIDTLIRILVNLSVPIECLLPVDIMSKTDSGRITIAELNAFLMKSKESFVDPRTTRVIIDYMKKILEMEEKRKLTERECDSINNCLLLLRNVLHIPEAKGVTHCTIQNQIVWNLFVQNIDKVLIHLMTCEQKAYWSVTMVQLIAVMYKDQHVGTLQKLLNSWFEASLSESSEDNESNTSPQVTIHERALKTKSHMDIVVAELKLSICVLQEQGSDSSPAMTSSDPTSDSSDTGGGGHKSTGNHEGSSGVPVRKLIE</sequence>
<evidence type="ECO:0000256" key="2">
    <source>
        <dbReference type="ARBA" id="ARBA00023242"/>
    </source>
</evidence>
<evidence type="ECO:0000256" key="1">
    <source>
        <dbReference type="ARBA" id="ARBA00004123"/>
    </source>
</evidence>
<accession>A0AAN8NNB1</accession>
<evidence type="ECO:0000256" key="3">
    <source>
        <dbReference type="SAM" id="MobiDB-lite"/>
    </source>
</evidence>
<keyword evidence="2" id="KW-0539">Nucleus</keyword>
<dbReference type="InterPro" id="IPR044998">
    <property type="entry name" value="Timeless"/>
</dbReference>
<comment type="caution">
    <text evidence="5">The sequence shown here is derived from an EMBL/GenBank/DDBJ whole genome shotgun (WGS) entry which is preliminary data.</text>
</comment>
<dbReference type="GO" id="GO:0003677">
    <property type="term" value="F:DNA binding"/>
    <property type="evidence" value="ECO:0007669"/>
    <property type="project" value="TreeGrafter"/>
</dbReference>
<name>A0AAN8NNB1_POLSC</name>